<dbReference type="InterPro" id="IPR014782">
    <property type="entry name" value="Peptidase_M1_dom"/>
</dbReference>
<evidence type="ECO:0000256" key="5">
    <source>
        <dbReference type="ARBA" id="ARBA00015611"/>
    </source>
</evidence>
<comment type="caution">
    <text evidence="17">The sequence shown here is derived from an EMBL/GenBank/DDBJ whole genome shotgun (WGS) entry which is preliminary data.</text>
</comment>
<dbReference type="InterPro" id="IPR026444">
    <property type="entry name" value="Secre_tail"/>
</dbReference>
<dbReference type="InterPro" id="IPR050344">
    <property type="entry name" value="Peptidase_M1_aminopeptidases"/>
</dbReference>
<sequence length="641" mass="73167">MKKIYFLMIFLLFSIQIPAQFISENKDLMSKEMGRYQRMIDFNVNPNTLNYDLQYQRMEVFLDPEVFQISGTVTSHFLTNQNMSSIYFDFTNLLPVSKVTYHGTDLNFQQLTTKELKVDFPASLPSNTLDSITIHYSGAPDNSGRTSFYMGTHDGSPVLSTLSEPYGAQNWFPTKQSMNDKIDRFDIKITTPNQYSVASNGKLMSETFLPDNKKLTFWRTNYPMAAYLVAFSIGNFNKINDVIGNRSFPFVNYLYPSTNANSGVMDNIEWTKTAMTLFENHFGTYPFSAEKYGHMEFAVNGAAMEHQTMSSMNSFAKSTITHELAHQWFGDKITCGAWNDIWLNEGFATFGEHLVNEKNLMNHSEFMTYLANQMNVITSQPNGSVYVDDSDLANIPVLFSGRLTYVKGGYVLRMMKWILGDEAFYQLLKDYAANPAFAYSYAKTEDFKNQILVSTGRDFTVFFNDWIYGEGYPTYTIKWNQSANLDMNFWVSQTQSDPSVSFFEMPLPVKVTGSNGETAFLVLENTSNAQLFSKPLNFQVVNVEFNYEKQIIEKNSTIAFDNALSTESVSENEVMLFPNPVSDRLNMKGIKKTSDFEIFSTDGKLIRKGKYSPSQTIDVSRLKVGAYFLKINAKSFKFVKE</sequence>
<evidence type="ECO:0000313" key="18">
    <source>
        <dbReference type="Proteomes" id="UP001209107"/>
    </source>
</evidence>
<evidence type="ECO:0000256" key="3">
    <source>
        <dbReference type="ARBA" id="ARBA00010136"/>
    </source>
</evidence>
<evidence type="ECO:0000256" key="11">
    <source>
        <dbReference type="ARBA" id="ARBA00022833"/>
    </source>
</evidence>
<comment type="cofactor">
    <cofactor evidence="2">
        <name>Zn(2+)</name>
        <dbReference type="ChEBI" id="CHEBI:29105"/>
    </cofactor>
</comment>
<dbReference type="RefSeq" id="WP_265143251.1">
    <property type="nucleotide sequence ID" value="NZ_JAPCHZ010000001.1"/>
</dbReference>
<dbReference type="GO" id="GO:0004177">
    <property type="term" value="F:aminopeptidase activity"/>
    <property type="evidence" value="ECO:0007669"/>
    <property type="project" value="UniProtKB-KW"/>
</dbReference>
<feature type="signal peptide" evidence="13">
    <location>
        <begin position="1"/>
        <end position="19"/>
    </location>
</feature>
<dbReference type="InterPro" id="IPR001930">
    <property type="entry name" value="Peptidase_M1"/>
</dbReference>
<dbReference type="SUPFAM" id="SSF55486">
    <property type="entry name" value="Metalloproteases ('zincins'), catalytic domain"/>
    <property type="match status" value="1"/>
</dbReference>
<evidence type="ECO:0000256" key="2">
    <source>
        <dbReference type="ARBA" id="ARBA00001947"/>
    </source>
</evidence>
<keyword evidence="18" id="KW-1185">Reference proteome</keyword>
<reference evidence="17 18" key="1">
    <citation type="submission" date="2022-10" db="EMBL/GenBank/DDBJ databases">
        <title>Kaistella sp. BT-6-1-3.</title>
        <authorList>
            <person name="Ai J."/>
            <person name="Deng Z."/>
        </authorList>
    </citation>
    <scope>NUCLEOTIDE SEQUENCE [LARGE SCALE GENOMIC DNA]</scope>
    <source>
        <strain evidence="17 18">BT6-1-3</strain>
    </source>
</reference>
<evidence type="ECO:0000256" key="12">
    <source>
        <dbReference type="ARBA" id="ARBA00023049"/>
    </source>
</evidence>
<dbReference type="Pfam" id="PF01433">
    <property type="entry name" value="Peptidase_M1"/>
    <property type="match status" value="1"/>
</dbReference>
<keyword evidence="7" id="KW-0645">Protease</keyword>
<evidence type="ECO:0000256" key="4">
    <source>
        <dbReference type="ARBA" id="ARBA00012564"/>
    </source>
</evidence>
<name>A0ABT3JJT5_9FLAO</name>
<feature type="chain" id="PRO_5046625412" description="Aminopeptidase N" evidence="13">
    <location>
        <begin position="20"/>
        <end position="641"/>
    </location>
</feature>
<dbReference type="Pfam" id="PF18962">
    <property type="entry name" value="Por_Secre_tail"/>
    <property type="match status" value="1"/>
</dbReference>
<keyword evidence="8" id="KW-0479">Metal-binding</keyword>
<dbReference type="Gene3D" id="1.10.390.10">
    <property type="entry name" value="Neutral Protease Domain 2"/>
    <property type="match status" value="1"/>
</dbReference>
<dbReference type="Pfam" id="PF17900">
    <property type="entry name" value="Peptidase_M1_N"/>
    <property type="match status" value="1"/>
</dbReference>
<evidence type="ECO:0000256" key="8">
    <source>
        <dbReference type="ARBA" id="ARBA00022723"/>
    </source>
</evidence>
<dbReference type="Proteomes" id="UP001209107">
    <property type="component" value="Unassembled WGS sequence"/>
</dbReference>
<evidence type="ECO:0000256" key="1">
    <source>
        <dbReference type="ARBA" id="ARBA00000098"/>
    </source>
</evidence>
<feature type="domain" description="Secretion system C-terminal sorting" evidence="16">
    <location>
        <begin position="576"/>
        <end position="638"/>
    </location>
</feature>
<dbReference type="PANTHER" id="PTHR11533:SF174">
    <property type="entry name" value="PUROMYCIN-SENSITIVE AMINOPEPTIDASE-RELATED"/>
    <property type="match status" value="1"/>
</dbReference>
<keyword evidence="12" id="KW-0482">Metalloprotease</keyword>
<keyword evidence="9 13" id="KW-0732">Signal</keyword>
<dbReference type="SUPFAM" id="SSF63737">
    <property type="entry name" value="Leukotriene A4 hydrolase N-terminal domain"/>
    <property type="match status" value="1"/>
</dbReference>
<dbReference type="CDD" id="cd09603">
    <property type="entry name" value="M1_APN_like"/>
    <property type="match status" value="1"/>
</dbReference>
<proteinExistence type="inferred from homology"/>
<dbReference type="InterPro" id="IPR045357">
    <property type="entry name" value="Aminopeptidase_N-like_N"/>
</dbReference>
<dbReference type="InterPro" id="IPR042097">
    <property type="entry name" value="Aminopeptidase_N-like_N_sf"/>
</dbReference>
<evidence type="ECO:0000259" key="15">
    <source>
        <dbReference type="Pfam" id="PF17900"/>
    </source>
</evidence>
<evidence type="ECO:0000259" key="14">
    <source>
        <dbReference type="Pfam" id="PF01433"/>
    </source>
</evidence>
<gene>
    <name evidence="17" type="ORF">OK344_02285</name>
</gene>
<evidence type="ECO:0000259" key="16">
    <source>
        <dbReference type="Pfam" id="PF18962"/>
    </source>
</evidence>
<dbReference type="EC" id="3.4.11.2" evidence="4"/>
<accession>A0ABT3JJT5</accession>
<feature type="domain" description="Peptidase M1 membrane alanine aminopeptidase" evidence="14">
    <location>
        <begin position="307"/>
        <end position="466"/>
    </location>
</feature>
<dbReference type="PRINTS" id="PR00756">
    <property type="entry name" value="ALADIPTASE"/>
</dbReference>
<comment type="catalytic activity">
    <reaction evidence="1">
        <text>Release of an N-terminal amino acid, Xaa-|-Yaa- from a peptide, amide or arylamide. Xaa is preferably Ala, but may be most amino acids including Pro (slow action). When a terminal hydrophobic residue is followed by a prolyl residue, the two may be released as an intact Xaa-Pro dipeptide.</text>
        <dbReference type="EC" id="3.4.11.2"/>
    </reaction>
</comment>
<evidence type="ECO:0000256" key="6">
    <source>
        <dbReference type="ARBA" id="ARBA00022438"/>
    </source>
</evidence>
<feature type="domain" description="Aminopeptidase N-like N-terminal" evidence="15">
    <location>
        <begin position="56"/>
        <end position="228"/>
    </location>
</feature>
<comment type="similarity">
    <text evidence="3">Belongs to the peptidase M1 family.</text>
</comment>
<dbReference type="EMBL" id="JAPCHZ010000001">
    <property type="protein sequence ID" value="MCW4451033.1"/>
    <property type="molecule type" value="Genomic_DNA"/>
</dbReference>
<dbReference type="PANTHER" id="PTHR11533">
    <property type="entry name" value="PROTEASE M1 ZINC METALLOPROTEASE"/>
    <property type="match status" value="1"/>
</dbReference>
<keyword evidence="11" id="KW-0862">Zinc</keyword>
<evidence type="ECO:0000313" key="17">
    <source>
        <dbReference type="EMBL" id="MCW4451033.1"/>
    </source>
</evidence>
<dbReference type="NCBIfam" id="TIGR04183">
    <property type="entry name" value="Por_Secre_tail"/>
    <property type="match status" value="1"/>
</dbReference>
<evidence type="ECO:0000256" key="13">
    <source>
        <dbReference type="SAM" id="SignalP"/>
    </source>
</evidence>
<dbReference type="InterPro" id="IPR027268">
    <property type="entry name" value="Peptidase_M4/M1_CTD_sf"/>
</dbReference>
<evidence type="ECO:0000256" key="10">
    <source>
        <dbReference type="ARBA" id="ARBA00022801"/>
    </source>
</evidence>
<keyword evidence="6 17" id="KW-0031">Aminopeptidase</keyword>
<keyword evidence="10" id="KW-0378">Hydrolase</keyword>
<evidence type="ECO:0000256" key="7">
    <source>
        <dbReference type="ARBA" id="ARBA00022670"/>
    </source>
</evidence>
<evidence type="ECO:0000256" key="9">
    <source>
        <dbReference type="ARBA" id="ARBA00022729"/>
    </source>
</evidence>
<organism evidence="17 18">
    <name type="scientific">Kaistella yananensis</name>
    <dbReference type="NCBI Taxonomy" id="2989820"/>
    <lineage>
        <taxon>Bacteria</taxon>
        <taxon>Pseudomonadati</taxon>
        <taxon>Bacteroidota</taxon>
        <taxon>Flavobacteriia</taxon>
        <taxon>Flavobacteriales</taxon>
        <taxon>Weeksellaceae</taxon>
        <taxon>Chryseobacterium group</taxon>
        <taxon>Kaistella</taxon>
    </lineage>
</organism>
<protein>
    <recommendedName>
        <fullName evidence="5">Aminopeptidase N</fullName>
        <ecNumber evidence="4">3.4.11.2</ecNumber>
    </recommendedName>
</protein>
<dbReference type="Gene3D" id="2.60.40.1730">
    <property type="entry name" value="tricorn interacting facor f3 domain"/>
    <property type="match status" value="1"/>
</dbReference>